<evidence type="ECO:0008006" key="13">
    <source>
        <dbReference type="Google" id="ProtNLM"/>
    </source>
</evidence>
<dbReference type="PANTHER" id="PTHR32285">
    <property type="entry name" value="PROTEIN TRICHOME BIREFRINGENCE-LIKE 9-RELATED"/>
    <property type="match status" value="1"/>
</dbReference>
<dbReference type="Proteomes" id="UP000639772">
    <property type="component" value="Chromosome 1"/>
</dbReference>
<evidence type="ECO:0000259" key="9">
    <source>
        <dbReference type="Pfam" id="PF13839"/>
    </source>
</evidence>
<dbReference type="InterPro" id="IPR025846">
    <property type="entry name" value="TBL_N"/>
</dbReference>
<dbReference type="InterPro" id="IPR026057">
    <property type="entry name" value="TBL_C"/>
</dbReference>
<evidence type="ECO:0000256" key="6">
    <source>
        <dbReference type="ARBA" id="ARBA00023034"/>
    </source>
</evidence>
<keyword evidence="7" id="KW-0472">Membrane</keyword>
<proteinExistence type="inferred from homology"/>
<keyword evidence="8" id="KW-0732">Signal</keyword>
<comment type="caution">
    <text evidence="11">The sequence shown here is derived from an EMBL/GenBank/DDBJ whole genome shotgun (WGS) entry which is preliminary data.</text>
</comment>
<keyword evidence="4" id="KW-0735">Signal-anchor</keyword>
<evidence type="ECO:0000313" key="12">
    <source>
        <dbReference type="Proteomes" id="UP000639772"/>
    </source>
</evidence>
<feature type="domain" description="Trichome birefringence-like N-terminal" evidence="10">
    <location>
        <begin position="36"/>
        <end position="88"/>
    </location>
</feature>
<dbReference type="OrthoDB" id="630188at2759"/>
<organism evidence="11 12">
    <name type="scientific">Vanilla planifolia</name>
    <name type="common">Vanilla</name>
    <dbReference type="NCBI Taxonomy" id="51239"/>
    <lineage>
        <taxon>Eukaryota</taxon>
        <taxon>Viridiplantae</taxon>
        <taxon>Streptophyta</taxon>
        <taxon>Embryophyta</taxon>
        <taxon>Tracheophyta</taxon>
        <taxon>Spermatophyta</taxon>
        <taxon>Magnoliopsida</taxon>
        <taxon>Liliopsida</taxon>
        <taxon>Asparagales</taxon>
        <taxon>Orchidaceae</taxon>
        <taxon>Vanilloideae</taxon>
        <taxon>Vanilleae</taxon>
        <taxon>Vanilla</taxon>
    </lineage>
</organism>
<dbReference type="Pfam" id="PF13839">
    <property type="entry name" value="PC-Esterase"/>
    <property type="match status" value="1"/>
</dbReference>
<evidence type="ECO:0000259" key="10">
    <source>
        <dbReference type="Pfam" id="PF14416"/>
    </source>
</evidence>
<dbReference type="AlphaFoldDB" id="A0A835VLA7"/>
<feature type="domain" description="Trichome birefringence-like C-terminal" evidence="9">
    <location>
        <begin position="89"/>
        <end position="355"/>
    </location>
</feature>
<evidence type="ECO:0000256" key="2">
    <source>
        <dbReference type="ARBA" id="ARBA00007727"/>
    </source>
</evidence>
<accession>A0A835VLA7</accession>
<evidence type="ECO:0000313" key="11">
    <source>
        <dbReference type="EMBL" id="KAG0503167.1"/>
    </source>
</evidence>
<dbReference type="PANTHER" id="PTHR32285:SF42">
    <property type="entry name" value="PROTEIN TRICHOME BIREFRINGENCE-LIKE 37"/>
    <property type="match status" value="1"/>
</dbReference>
<gene>
    <name evidence="11" type="ORF">HPP92_003239</name>
</gene>
<sequence>MVTKATALFPLHLVLFAAFLGGRSSATAASNGSAPSCDFFHGSWVFDDSYPLYDSVACPFIDPQFDCLKYGRPDKLYIKYRWQPAACQLPRFDGKEFLRRLTRKKVMFVGDSLSYNQWESLLCMLHASVPGGKTTYKQRDPLSSVSFEDYSLTLMYYRAPYLVDIVTEPTGRILKLDSISNSSSLWLTADLLIFNTWHWWLHKGTVSQGWDYIQDGNKIVRDMDRLEAFSKGLTSWAKWVDSKVDINTKKVFFQGISPNHYLAKEWGEPGEKDCRKQMQPVLGSTYPGGVPPEQGVVKRVLSNMSKPVYLLDITLLSQLRKDAHPSAYSGDHPGMDCSHWCIAGLPDTWNLILYAVLR</sequence>
<comment type="subcellular location">
    <subcellularLocation>
        <location evidence="1">Golgi apparatus membrane</location>
        <topology evidence="1">Single-pass type II membrane protein</topology>
    </subcellularLocation>
</comment>
<feature type="signal peptide" evidence="8">
    <location>
        <begin position="1"/>
        <end position="28"/>
    </location>
</feature>
<keyword evidence="5" id="KW-1133">Transmembrane helix</keyword>
<evidence type="ECO:0000256" key="4">
    <source>
        <dbReference type="ARBA" id="ARBA00022968"/>
    </source>
</evidence>
<dbReference type="GO" id="GO:1990538">
    <property type="term" value="F:xylan O-acetyltransferase activity"/>
    <property type="evidence" value="ECO:0007669"/>
    <property type="project" value="UniProtKB-ARBA"/>
</dbReference>
<evidence type="ECO:0000256" key="3">
    <source>
        <dbReference type="ARBA" id="ARBA00022692"/>
    </source>
</evidence>
<evidence type="ECO:0000256" key="1">
    <source>
        <dbReference type="ARBA" id="ARBA00004323"/>
    </source>
</evidence>
<feature type="chain" id="PRO_5032849493" description="Trichome birefringence-like N-terminal domain-containing protein" evidence="8">
    <location>
        <begin position="29"/>
        <end position="358"/>
    </location>
</feature>
<protein>
    <recommendedName>
        <fullName evidence="13">Trichome birefringence-like N-terminal domain-containing protein</fullName>
    </recommendedName>
</protein>
<evidence type="ECO:0000256" key="7">
    <source>
        <dbReference type="ARBA" id="ARBA00023136"/>
    </source>
</evidence>
<dbReference type="InterPro" id="IPR029962">
    <property type="entry name" value="TBL"/>
</dbReference>
<keyword evidence="6" id="KW-0333">Golgi apparatus</keyword>
<dbReference type="GO" id="GO:0000139">
    <property type="term" value="C:Golgi membrane"/>
    <property type="evidence" value="ECO:0007669"/>
    <property type="project" value="UniProtKB-SubCell"/>
</dbReference>
<reference evidence="11 12" key="1">
    <citation type="journal article" date="2020" name="Nat. Food">
        <title>A phased Vanilla planifolia genome enables genetic improvement of flavour and production.</title>
        <authorList>
            <person name="Hasing T."/>
            <person name="Tang H."/>
            <person name="Brym M."/>
            <person name="Khazi F."/>
            <person name="Huang T."/>
            <person name="Chambers A.H."/>
        </authorList>
    </citation>
    <scope>NUCLEOTIDE SEQUENCE [LARGE SCALE GENOMIC DNA]</scope>
    <source>
        <tissue evidence="11">Leaf</tissue>
    </source>
</reference>
<dbReference type="EMBL" id="JADCNM010000001">
    <property type="protein sequence ID" value="KAG0503167.1"/>
    <property type="molecule type" value="Genomic_DNA"/>
</dbReference>
<name>A0A835VLA7_VANPL</name>
<keyword evidence="3" id="KW-0812">Transmembrane</keyword>
<dbReference type="Pfam" id="PF14416">
    <property type="entry name" value="PMR5N"/>
    <property type="match status" value="1"/>
</dbReference>
<evidence type="ECO:0000256" key="5">
    <source>
        <dbReference type="ARBA" id="ARBA00022989"/>
    </source>
</evidence>
<evidence type="ECO:0000256" key="8">
    <source>
        <dbReference type="SAM" id="SignalP"/>
    </source>
</evidence>
<comment type="similarity">
    <text evidence="2">Belongs to the PC-esterase family. TBL subfamily.</text>
</comment>